<feature type="transmembrane region" description="Helical" evidence="1">
    <location>
        <begin position="35"/>
        <end position="53"/>
    </location>
</feature>
<evidence type="ECO:0000313" key="2">
    <source>
        <dbReference type="EMBL" id="CAD8179337.1"/>
    </source>
</evidence>
<dbReference type="Proteomes" id="UP000689195">
    <property type="component" value="Unassembled WGS sequence"/>
</dbReference>
<keyword evidence="3" id="KW-1185">Reference proteome</keyword>
<protein>
    <recommendedName>
        <fullName evidence="4">Transmembrane protein</fullName>
    </recommendedName>
</protein>
<keyword evidence="1" id="KW-0812">Transmembrane</keyword>
<accession>A0A8S1VQL7</accession>
<organism evidence="2 3">
    <name type="scientific">Paramecium pentaurelia</name>
    <dbReference type="NCBI Taxonomy" id="43138"/>
    <lineage>
        <taxon>Eukaryota</taxon>
        <taxon>Sar</taxon>
        <taxon>Alveolata</taxon>
        <taxon>Ciliophora</taxon>
        <taxon>Intramacronucleata</taxon>
        <taxon>Oligohymenophorea</taxon>
        <taxon>Peniculida</taxon>
        <taxon>Parameciidae</taxon>
        <taxon>Paramecium</taxon>
    </lineage>
</organism>
<evidence type="ECO:0008006" key="4">
    <source>
        <dbReference type="Google" id="ProtNLM"/>
    </source>
</evidence>
<reference evidence="2" key="1">
    <citation type="submission" date="2021-01" db="EMBL/GenBank/DDBJ databases">
        <authorList>
            <consortium name="Genoscope - CEA"/>
            <person name="William W."/>
        </authorList>
    </citation>
    <scope>NUCLEOTIDE SEQUENCE</scope>
</reference>
<sequence length="168" mass="19748">MKQKYVEIVYQFNNKGHKSYIQAIYKIPEKESTNFAVLFYAAIQDVSYAYYLIFQTELYNKYINIIKIELYLISNLLIWLIKIIQRQLISKIVDRLECQQSQSFCLIENDYIERYLYLDITSSDDPGQSDNNGHTILWVILGIVGGLIVLGVRFWCGKKKQSKNEPLL</sequence>
<evidence type="ECO:0000256" key="1">
    <source>
        <dbReference type="SAM" id="Phobius"/>
    </source>
</evidence>
<proteinExistence type="predicted"/>
<comment type="caution">
    <text evidence="2">The sequence shown here is derived from an EMBL/GenBank/DDBJ whole genome shotgun (WGS) entry which is preliminary data.</text>
</comment>
<dbReference type="EMBL" id="CAJJDO010000071">
    <property type="protein sequence ID" value="CAD8179337.1"/>
    <property type="molecule type" value="Genomic_DNA"/>
</dbReference>
<evidence type="ECO:0000313" key="3">
    <source>
        <dbReference type="Proteomes" id="UP000689195"/>
    </source>
</evidence>
<gene>
    <name evidence="2" type="ORF">PPENT_87.1.T0710202</name>
</gene>
<keyword evidence="1" id="KW-1133">Transmembrane helix</keyword>
<dbReference type="AlphaFoldDB" id="A0A8S1VQL7"/>
<name>A0A8S1VQL7_9CILI</name>
<keyword evidence="1" id="KW-0472">Membrane</keyword>
<feature type="transmembrane region" description="Helical" evidence="1">
    <location>
        <begin position="136"/>
        <end position="156"/>
    </location>
</feature>